<evidence type="ECO:0000256" key="7">
    <source>
        <dbReference type="ARBA" id="ARBA00023125"/>
    </source>
</evidence>
<evidence type="ECO:0000256" key="4">
    <source>
        <dbReference type="ARBA" id="ARBA00022695"/>
    </source>
</evidence>
<evidence type="ECO:0000256" key="1">
    <source>
        <dbReference type="ARBA" id="ARBA00005755"/>
    </source>
</evidence>
<gene>
    <name evidence="10" type="ORF">ALC57_06024</name>
</gene>
<dbReference type="AlphaFoldDB" id="A0A151J9A9"/>
<reference evidence="10 11" key="1">
    <citation type="submission" date="2015-09" db="EMBL/GenBank/DDBJ databases">
        <title>Trachymyrmex cornetzi WGS genome.</title>
        <authorList>
            <person name="Nygaard S."/>
            <person name="Hu H."/>
            <person name="Boomsma J."/>
            <person name="Zhang G."/>
        </authorList>
    </citation>
    <scope>NUCLEOTIDE SEQUENCE [LARGE SCALE GENOMIC DNA]</scope>
    <source>
        <strain evidence="10">Tcor2-1</strain>
        <tissue evidence="10">Whole body</tissue>
    </source>
</reference>
<dbReference type="InterPro" id="IPR004868">
    <property type="entry name" value="DNA-dir_DNA_pol_B_mt/vir"/>
</dbReference>
<dbReference type="EC" id="2.7.7.7" evidence="2"/>
<evidence type="ECO:0000256" key="6">
    <source>
        <dbReference type="ARBA" id="ARBA00022932"/>
    </source>
</evidence>
<evidence type="ECO:0000256" key="8">
    <source>
        <dbReference type="ARBA" id="ARBA00049244"/>
    </source>
</evidence>
<dbReference type="Gene3D" id="3.30.420.10">
    <property type="entry name" value="Ribonuclease H-like superfamily/Ribonuclease H"/>
    <property type="match status" value="1"/>
</dbReference>
<dbReference type="PANTHER" id="PTHR47326">
    <property type="entry name" value="TRANSPOSABLE ELEMENT TC3 TRANSPOSASE-LIKE PROTEIN"/>
    <property type="match status" value="1"/>
</dbReference>
<keyword evidence="6" id="KW-0239">DNA-directed DNA polymerase</keyword>
<sequence length="606" mass="70243">QNEDQEQEHQQQEQRCRQHEVNNFNYIDLRAENSRQFRNFAILGREATFAIRPPPEGSDIAQWLENAFREIRTYAVHSCEPSDYIGLSFESADLARGPAGLSFRPARDLTHKDIWGLVNSLVHSAGGIDIAENFTVRVFRVSLPAGRGRQSNRLTREDVAKRSILQIANCDNLCFPRLLVAARVHYDRGQLRVEELHERWEFVRQQRSSLQRELAKELTISAGVTIPEEGCGIREIEQFQRFLAAENIAIVVYNFSTFGRGENPLYDDCALLSFLGRESSFRLNIMYYERSRHYQPILNMKAAAVMEKWKCDFDREIRENNEMRDFLENAQIIKNSPLDPRDAFFGGRTGNIATRCDVAGMEKIHYIDVCSLYPYVLKMGAFPIGHPKIYIGEECSELIGVAPDFDFNSLEGLIRCKVLPPRDLFHRVLPYPVRGKLLFALCRSCCETFSQAECTHSLTERKFEGWIVIDRRMEFCEEIEERGNDFVSKIIFTGEAAFQINGNVNHQNFRYWSTENPHWMRADKTQYLAKVNVWAGIIGEHLIGPFFFAENLNAEAYEIMLIQQIIPAIRNLYPNDEFNQLWFQHDGAPAHFALRVRRVLDEYFPH</sequence>
<keyword evidence="4" id="KW-0548">Nucleotidyltransferase</keyword>
<dbReference type="InterPro" id="IPR036397">
    <property type="entry name" value="RNaseH_sf"/>
</dbReference>
<dbReference type="Proteomes" id="UP000078492">
    <property type="component" value="Unassembled WGS sequence"/>
</dbReference>
<dbReference type="GO" id="GO:0003677">
    <property type="term" value="F:DNA binding"/>
    <property type="evidence" value="ECO:0007669"/>
    <property type="project" value="UniProtKB-KW"/>
</dbReference>
<evidence type="ECO:0000313" key="10">
    <source>
        <dbReference type="EMBL" id="KYN21601.1"/>
    </source>
</evidence>
<dbReference type="PANTHER" id="PTHR47326:SF1">
    <property type="entry name" value="HTH PSQ-TYPE DOMAIN-CONTAINING PROTEIN"/>
    <property type="match status" value="1"/>
</dbReference>
<accession>A0A151J9A9</accession>
<keyword evidence="5" id="KW-0235">DNA replication</keyword>
<dbReference type="SUPFAM" id="SSF56672">
    <property type="entry name" value="DNA/RNA polymerases"/>
    <property type="match status" value="1"/>
</dbReference>
<comment type="catalytic activity">
    <reaction evidence="8">
        <text>DNA(n) + a 2'-deoxyribonucleoside 5'-triphosphate = DNA(n+1) + diphosphate</text>
        <dbReference type="Rhea" id="RHEA:22508"/>
        <dbReference type="Rhea" id="RHEA-COMP:17339"/>
        <dbReference type="Rhea" id="RHEA-COMP:17340"/>
        <dbReference type="ChEBI" id="CHEBI:33019"/>
        <dbReference type="ChEBI" id="CHEBI:61560"/>
        <dbReference type="ChEBI" id="CHEBI:173112"/>
        <dbReference type="EC" id="2.7.7.7"/>
    </reaction>
</comment>
<evidence type="ECO:0000313" key="11">
    <source>
        <dbReference type="Proteomes" id="UP000078492"/>
    </source>
</evidence>
<keyword evidence="3" id="KW-0808">Transferase</keyword>
<dbReference type="InterPro" id="IPR043502">
    <property type="entry name" value="DNA/RNA_pol_sf"/>
</dbReference>
<dbReference type="Pfam" id="PF03175">
    <property type="entry name" value="DNA_pol_B_2"/>
    <property type="match status" value="1"/>
</dbReference>
<evidence type="ECO:0000256" key="3">
    <source>
        <dbReference type="ARBA" id="ARBA00022679"/>
    </source>
</evidence>
<evidence type="ECO:0000259" key="9">
    <source>
        <dbReference type="Pfam" id="PF03175"/>
    </source>
</evidence>
<comment type="similarity">
    <text evidence="1">Belongs to the DNA polymerase type-B family.</text>
</comment>
<protein>
    <recommendedName>
        <fullName evidence="2">DNA-directed DNA polymerase</fullName>
        <ecNumber evidence="2">2.7.7.7</ecNumber>
    </recommendedName>
</protein>
<evidence type="ECO:0000256" key="5">
    <source>
        <dbReference type="ARBA" id="ARBA00022705"/>
    </source>
</evidence>
<dbReference type="GO" id="GO:0000166">
    <property type="term" value="F:nucleotide binding"/>
    <property type="evidence" value="ECO:0007669"/>
    <property type="project" value="InterPro"/>
</dbReference>
<feature type="domain" description="DNA-directed DNA polymerase family B mitochondria/virus" evidence="9">
    <location>
        <begin position="341"/>
        <end position="434"/>
    </location>
</feature>
<dbReference type="EMBL" id="KQ979432">
    <property type="protein sequence ID" value="KYN21601.1"/>
    <property type="molecule type" value="Genomic_DNA"/>
</dbReference>
<dbReference type="GO" id="GO:0006260">
    <property type="term" value="P:DNA replication"/>
    <property type="evidence" value="ECO:0007669"/>
    <property type="project" value="UniProtKB-KW"/>
</dbReference>
<feature type="non-terminal residue" evidence="10">
    <location>
        <position position="1"/>
    </location>
</feature>
<organism evidence="10 11">
    <name type="scientific">Trachymyrmex cornetzi</name>
    <dbReference type="NCBI Taxonomy" id="471704"/>
    <lineage>
        <taxon>Eukaryota</taxon>
        <taxon>Metazoa</taxon>
        <taxon>Ecdysozoa</taxon>
        <taxon>Arthropoda</taxon>
        <taxon>Hexapoda</taxon>
        <taxon>Insecta</taxon>
        <taxon>Pterygota</taxon>
        <taxon>Neoptera</taxon>
        <taxon>Endopterygota</taxon>
        <taxon>Hymenoptera</taxon>
        <taxon>Apocrita</taxon>
        <taxon>Aculeata</taxon>
        <taxon>Formicoidea</taxon>
        <taxon>Formicidae</taxon>
        <taxon>Myrmicinae</taxon>
        <taxon>Trachymyrmex</taxon>
    </lineage>
</organism>
<name>A0A151J9A9_9HYME</name>
<keyword evidence="7" id="KW-0238">DNA-binding</keyword>
<evidence type="ECO:0000256" key="2">
    <source>
        <dbReference type="ARBA" id="ARBA00012417"/>
    </source>
</evidence>
<proteinExistence type="inferred from homology"/>
<dbReference type="GO" id="GO:0003887">
    <property type="term" value="F:DNA-directed DNA polymerase activity"/>
    <property type="evidence" value="ECO:0007669"/>
    <property type="project" value="UniProtKB-KW"/>
</dbReference>
<keyword evidence="11" id="KW-1185">Reference proteome</keyword>